<name>B5DE84_XENTR</name>
<dbReference type="EMBL" id="BC168567">
    <property type="protein sequence ID" value="AAI68567.1"/>
    <property type="molecule type" value="mRNA"/>
</dbReference>
<keyword evidence="2" id="KW-0344">Guanine-nucleotide releasing factor</keyword>
<evidence type="ECO:0000256" key="4">
    <source>
        <dbReference type="SAM" id="MobiDB-lite"/>
    </source>
</evidence>
<accession>B5DE84</accession>
<keyword evidence="1" id="KW-0597">Phosphoprotein</keyword>
<evidence type="ECO:0000256" key="1">
    <source>
        <dbReference type="ARBA" id="ARBA00022553"/>
    </source>
</evidence>
<dbReference type="InterPro" id="IPR001251">
    <property type="entry name" value="CRAL-TRIO_dom"/>
</dbReference>
<keyword evidence="3" id="KW-0175">Coiled coil</keyword>
<dbReference type="GO" id="GO:0005085">
    <property type="term" value="F:guanyl-nucleotide exchange factor activity"/>
    <property type="evidence" value="ECO:0007669"/>
    <property type="project" value="UniProtKB-KW"/>
</dbReference>
<dbReference type="Gene3D" id="1.20.58.60">
    <property type="match status" value="1"/>
</dbReference>
<dbReference type="CDD" id="cd00170">
    <property type="entry name" value="SEC14"/>
    <property type="match status" value="1"/>
</dbReference>
<evidence type="ECO:0000256" key="3">
    <source>
        <dbReference type="SAM" id="Coils"/>
    </source>
</evidence>
<feature type="compositionally biased region" description="Basic and acidic residues" evidence="4">
    <location>
        <begin position="512"/>
        <end position="529"/>
    </location>
</feature>
<dbReference type="KEGG" id="xtr:779571"/>
<dbReference type="PROSITE" id="PS50003">
    <property type="entry name" value="PH_DOMAIN"/>
    <property type="match status" value="1"/>
</dbReference>
<proteinExistence type="evidence at transcript level"/>
<feature type="domain" description="PH" evidence="5">
    <location>
        <begin position="1591"/>
        <end position="1698"/>
    </location>
</feature>
<dbReference type="Gene3D" id="2.30.29.30">
    <property type="entry name" value="Pleckstrin-homology domain (PH domain)/Phosphotyrosine-binding domain (PTB)"/>
    <property type="match status" value="1"/>
</dbReference>
<dbReference type="InterPro" id="IPR001849">
    <property type="entry name" value="PH_domain"/>
</dbReference>
<feature type="region of interest" description="Disordered" evidence="4">
    <location>
        <begin position="512"/>
        <end position="535"/>
    </location>
</feature>
<dbReference type="SUPFAM" id="SSF52087">
    <property type="entry name" value="CRAL/TRIO domain"/>
    <property type="match status" value="1"/>
</dbReference>
<feature type="compositionally biased region" description="Low complexity" evidence="4">
    <location>
        <begin position="1845"/>
        <end position="1858"/>
    </location>
</feature>
<reference evidence="7" key="1">
    <citation type="submission" date="2008-08" db="EMBL/GenBank/DDBJ databases">
        <authorList>
            <consortium name="NIH - Xenopus Gene Collection (XGC) project"/>
        </authorList>
    </citation>
    <scope>NUCLEOTIDE SEQUENCE [LARGE SCALE MRNA]</scope>
    <source>
        <tissue evidence="7">Testes</tissue>
    </source>
</reference>
<dbReference type="FunFam" id="2.30.29.30:FF:000078">
    <property type="entry name" value="Guanine nucleotide exchange factor DBS"/>
    <property type="match status" value="1"/>
</dbReference>
<feature type="coiled-coil region" evidence="3">
    <location>
        <begin position="1537"/>
        <end position="1564"/>
    </location>
</feature>
<dbReference type="PANTHER" id="PTHR45845">
    <property type="entry name" value="RHO GUANINE NUCLEOTIDE EXCHANGE FACTOR-RELATED"/>
    <property type="match status" value="1"/>
</dbReference>
<dbReference type="InterPro" id="IPR035899">
    <property type="entry name" value="DBL_dom_sf"/>
</dbReference>
<dbReference type="SUPFAM" id="SSF50729">
    <property type="entry name" value="PH domain-like"/>
    <property type="match status" value="1"/>
</dbReference>
<feature type="region of interest" description="Disordered" evidence="4">
    <location>
        <begin position="1251"/>
        <end position="1274"/>
    </location>
</feature>
<dbReference type="InterPro" id="IPR036865">
    <property type="entry name" value="CRAL-TRIO_dom_sf"/>
</dbReference>
<dbReference type="SMART" id="SM00325">
    <property type="entry name" value="RhoGEF"/>
    <property type="match status" value="1"/>
</dbReference>
<dbReference type="InterPro" id="IPR011993">
    <property type="entry name" value="PH-like_dom_sf"/>
</dbReference>
<organism evidence="7">
    <name type="scientific">Xenopus tropicalis</name>
    <name type="common">Western clawed frog</name>
    <name type="synonym">Silurana tropicalis</name>
    <dbReference type="NCBI Taxonomy" id="8364"/>
    <lineage>
        <taxon>Eukaryota</taxon>
        <taxon>Metazoa</taxon>
        <taxon>Chordata</taxon>
        <taxon>Craniata</taxon>
        <taxon>Vertebrata</taxon>
        <taxon>Euteleostomi</taxon>
        <taxon>Amphibia</taxon>
        <taxon>Batrachia</taxon>
        <taxon>Anura</taxon>
        <taxon>Pipoidea</taxon>
        <taxon>Pipidae</taxon>
        <taxon>Xenopodinae</taxon>
        <taxon>Xenopus</taxon>
        <taxon>Silurana</taxon>
    </lineage>
</organism>
<evidence type="ECO:0000259" key="5">
    <source>
        <dbReference type="PROSITE" id="PS50003"/>
    </source>
</evidence>
<dbReference type="OrthoDB" id="6152532at2759"/>
<dbReference type="SUPFAM" id="SSF46966">
    <property type="entry name" value="Spectrin repeat"/>
    <property type="match status" value="1"/>
</dbReference>
<evidence type="ECO:0000256" key="2">
    <source>
        <dbReference type="ARBA" id="ARBA00022658"/>
    </source>
</evidence>
<dbReference type="SMART" id="SM00233">
    <property type="entry name" value="PH"/>
    <property type="match status" value="1"/>
</dbReference>
<dbReference type="Pfam" id="PF22697">
    <property type="entry name" value="SOS1_NGEF_PH"/>
    <property type="match status" value="1"/>
</dbReference>
<dbReference type="Pfam" id="PF00621">
    <property type="entry name" value="RhoGEF"/>
    <property type="match status" value="1"/>
</dbReference>
<dbReference type="InterPro" id="IPR000219">
    <property type="entry name" value="DH_dom"/>
</dbReference>
<evidence type="ECO:0000259" key="6">
    <source>
        <dbReference type="PROSITE" id="PS50010"/>
    </source>
</evidence>
<dbReference type="PANTHER" id="PTHR45845:SF4">
    <property type="entry name" value="PLECKSTRIN HOMOLOGY DOMAIN CONTAINING, FAMILY G (WITH RHOGEF DOMAIN) MEMBER 4"/>
    <property type="match status" value="1"/>
</dbReference>
<dbReference type="InterPro" id="IPR055251">
    <property type="entry name" value="SOS1_NGEF_PH"/>
</dbReference>
<evidence type="ECO:0000313" key="7">
    <source>
        <dbReference type="EMBL" id="AAI68567.1"/>
    </source>
</evidence>
<feature type="region of interest" description="Disordered" evidence="4">
    <location>
        <begin position="1812"/>
        <end position="1895"/>
    </location>
</feature>
<feature type="domain" description="DH" evidence="6">
    <location>
        <begin position="1402"/>
        <end position="1579"/>
    </location>
</feature>
<gene>
    <name evidence="7" type="primary">LOC779571</name>
</gene>
<dbReference type="CDD" id="cd13242">
    <property type="entry name" value="PH_puratrophin-1"/>
    <property type="match status" value="1"/>
</dbReference>
<dbReference type="PROSITE" id="PS50010">
    <property type="entry name" value="DH_2"/>
    <property type="match status" value="1"/>
</dbReference>
<protein>
    <submittedName>
        <fullName evidence="7">LOC779571 protein</fullName>
    </submittedName>
</protein>
<dbReference type="InterPro" id="IPR052231">
    <property type="entry name" value="Rho_GEF_signaling-related"/>
</dbReference>
<sequence length="1921" mass="218023">MDSQSLDGCIQKTLSSLYPPFEYTAATVLCQVLDVVEKTYRGDGLSYLIDFLIPAKRVLQSLQQEACLQYCGLLFRHAGWPLCIHEKIVLQLASIDWRLLQPGDFYFQVVPYLRKTPRIVLKCLAQDYHNIEELVLPEVSYTSIFTLEWLEFINSGRMGTSLENCLLMCDDQIFRVPWERVVHPEFIDKAQPPDENASDKKTTGLYLECNNEMSQPLWRDLTDEHIETPVNVDYVSSEASSTLDTEFQVKTSMSSSEIEGEYVQLSDISVPRLGPQMGSLTQSIALNYKSQQKTVAQQTQDKQNQVVFLDSRTYKTSVVSSDIMPTLCSLQPSTKATFSHKPTTQQNIDVQDKIVDLAFGESISKKHLKQESSFSAGSIKHSFVETCITQNNHQKHEDISEITVPGKVSDTGDTDKCTQSCEQPSLQGGNFSTSLSFQQESRSHFINGTEDVRVVTDALQEPPAEHSRPQETVSVEYFQSSNKAIPKDLIHYTITDKCDQSLPSMDTTKCQFEEQKSKENTADTEESPKNRNAGSHIYSSAESSAFAVSVLQEGNNVLNLDVCKESGEQVDGVNKELVSRDLENMQLQNALSVEQREQEPKSDSHGKIYTMLNSEQVGTHLSMCVLSGSDKVPLTLETLHEVVEDEQDLADFNSVLSNGELPPSEDISKTALGNLKDQEERTDQDPQENCQQNMCQTPALSRRSNAQPLTIMAQDVNLEVLLSEVVYLPGTKDKSGRAVIIINTRNTAWLNPHCNASELGRLFLYFYSIPRKDCRSLGLTLLVDSRRCSPVPALFKAFHIVQAAVPSCIHGVLMLVEKDLALHVEKPHGIQFDLLTSTKSLHKHIEASQLPLEFDGLFRYCHKDWVTFRMKLEHLQENCRNACAFLQDAIKNLHIDSLPNKAEDAKLLLQKFGELMRMVLEDTRLVQLQKEGGAILARLRKEESCVTLTEDYREAVDVAAELYNQVDEGVHSLVKVSNKRIQEMELVIEFEAFQEQFQEVGSWIEHVGERLLKECNTLEDSLEVLLQTQRQFKEFYVVACEYCRRGQDIMQKMEKWQDLSSSETQIHRLKLQRCKEKVEDFWRRLEESRYQLEKSVTLYQFFDKAYEWALERMRHLASFSLDDCSSPEMCLSAIEGLERYKIQHPEISEEKFMEMKELACELKIEKATKQWKFAWSKCQEARHVLEKKLEAALRAKSMLSGEQSSPREADGMEQKELLESNRNKYFFQSKPYNSPLCPRERRLGRVLCNRPEIGNTDDHTTRKASPTSDAGSTVTSVFRTRKMSLQSISGEDLSLDLLHIAPSGSSTPTVTPRPFTRRLLRKAQSFDLPGSEGPGYGCQRRLSEPTRRGNTGVFIKGLEVSSTELVDRPCSPRQTRDWSAECMYSERRCSVSSSDGRSRSSKLRHIIDEMVTTEREYVRSLWYISENYFPEMERVDLPQDLRGKRGIIFGNLEKLRDFHSQYFLKELESCCNHPLRVSHCFLRHKDQFGMYALYSKNKPRSDALLGSHGNIFFKNKQFLLGDKMDLASYLLKPIQRMSKYALLLKDLIKECEEAQEQELAYLRAAEEMVKFQLRHGNDLLAMDAIRDCDVNLKEQGQLVRQDEFTVWLGRKKCQRHVFLFEDLILFSKPKRIEGGLDVYIYKRSFKTADIGLTENSGDSGLRFEIWFRRRKSSDTHILQASNPETKHAWTSDIAKILWQQATRNKEIRMQEMVSMGVGNKPFLDIKPSDAAINNRAVDYIMKGRGARTRASIAVSLFDHSDPYKRGQAPITCSSVSSAGGPSSSSLLGPLNLHTYVNQSLLSGVFSTSRPFDTSSCLEEDELENETNSSQPSMTTESSESSQCMSGAGSSGSDSGCVSNIPQDNVSEDAGSPSDASAPYSIQERRNNSSSRFPRAEKSKFINRQYISANPSHICLSPSTIV</sequence>
<feature type="compositionally biased region" description="Polar residues" evidence="4">
    <location>
        <begin position="1263"/>
        <end position="1274"/>
    </location>
</feature>
<dbReference type="SUPFAM" id="SSF48065">
    <property type="entry name" value="DBL homology domain (DH-domain)"/>
    <property type="match status" value="1"/>
</dbReference>
<dbReference type="CDD" id="cd00160">
    <property type="entry name" value="RhoGEF"/>
    <property type="match status" value="1"/>
</dbReference>
<feature type="compositionally biased region" description="Polar residues" evidence="4">
    <location>
        <begin position="1825"/>
        <end position="1844"/>
    </location>
</feature>
<dbReference type="Gene3D" id="1.20.900.10">
    <property type="entry name" value="Dbl homology (DH) domain"/>
    <property type="match status" value="1"/>
</dbReference>